<evidence type="ECO:0000313" key="3">
    <source>
        <dbReference type="Proteomes" id="UP000748025"/>
    </source>
</evidence>
<comment type="caution">
    <text evidence="2">The sequence shown here is derived from an EMBL/GenBank/DDBJ whole genome shotgun (WGS) entry which is preliminary data.</text>
</comment>
<dbReference type="PANTHER" id="PTHR13593">
    <property type="match status" value="1"/>
</dbReference>
<dbReference type="InterPro" id="IPR017946">
    <property type="entry name" value="PLC-like_Pdiesterase_TIM-brl"/>
</dbReference>
<protein>
    <recommendedName>
        <fullName evidence="4">PLC-like phosphodiesterase</fullName>
    </recommendedName>
</protein>
<evidence type="ECO:0000313" key="2">
    <source>
        <dbReference type="EMBL" id="KAG6001994.1"/>
    </source>
</evidence>
<dbReference type="OrthoDB" id="7984201at2759"/>
<dbReference type="GO" id="GO:0008081">
    <property type="term" value="F:phosphoric diester hydrolase activity"/>
    <property type="evidence" value="ECO:0007669"/>
    <property type="project" value="InterPro"/>
</dbReference>
<organism evidence="2 3">
    <name type="scientific">Claviceps pusilla</name>
    <dbReference type="NCBI Taxonomy" id="123648"/>
    <lineage>
        <taxon>Eukaryota</taxon>
        <taxon>Fungi</taxon>
        <taxon>Dikarya</taxon>
        <taxon>Ascomycota</taxon>
        <taxon>Pezizomycotina</taxon>
        <taxon>Sordariomycetes</taxon>
        <taxon>Hypocreomycetidae</taxon>
        <taxon>Hypocreales</taxon>
        <taxon>Clavicipitaceae</taxon>
        <taxon>Claviceps</taxon>
    </lineage>
</organism>
<evidence type="ECO:0008006" key="4">
    <source>
        <dbReference type="Google" id="ProtNLM"/>
    </source>
</evidence>
<dbReference type="AlphaFoldDB" id="A0A9P7SYG0"/>
<dbReference type="Proteomes" id="UP000748025">
    <property type="component" value="Unassembled WGS sequence"/>
</dbReference>
<evidence type="ECO:0000256" key="1">
    <source>
        <dbReference type="SAM" id="MobiDB-lite"/>
    </source>
</evidence>
<name>A0A9P7SYG0_9HYPO</name>
<dbReference type="EMBL" id="SRPW01001377">
    <property type="protein sequence ID" value="KAG6001994.1"/>
    <property type="molecule type" value="Genomic_DNA"/>
</dbReference>
<keyword evidence="3" id="KW-1185">Reference proteome</keyword>
<sequence>MGDGTHRRAGPSEPSPDQPMGGMQDGSPDIVCPGMLATGAVDVVPFIMNKKLWKLLPFTATILEACNGHHELCQKKYSEVTFIGSHNSAFVGPTFLHNQYVSVTDQLKLGVRFLQGQTHDKAGTIEMCHTYCWELDAGSLHTYLRDIAAWMNGNPREVVTLLLTNGDGIPVDKFDAIFESTGLKKHVFRPAREGRISKSEWPTLGELIDANTRLVVFMDSYTDRKRVDYIISQFDHYWETPYGITDKDFPTCHIDRPLFADPQRLMGIMNHMLNFKIGDIVFPDQMDAETTNSLDSITRQVNLCESQGKPQPNVILLDFINVGEAQKAQLTFNGLA</sequence>
<dbReference type="GO" id="GO:0006629">
    <property type="term" value="P:lipid metabolic process"/>
    <property type="evidence" value="ECO:0007669"/>
    <property type="project" value="InterPro"/>
</dbReference>
<dbReference type="PANTHER" id="PTHR13593:SF146">
    <property type="entry name" value="PLC-LIKE PHOSPHODIESTERASE"/>
    <property type="match status" value="1"/>
</dbReference>
<dbReference type="InterPro" id="IPR051057">
    <property type="entry name" value="PI-PLC_domain"/>
</dbReference>
<reference evidence="2" key="1">
    <citation type="journal article" date="2020" name="bioRxiv">
        <title>Whole genome comparisons of ergot fungi reveals the divergence and evolution of species within the genus Claviceps are the result of varying mechanisms driving genome evolution and host range expansion.</title>
        <authorList>
            <person name="Wyka S.A."/>
            <person name="Mondo S.J."/>
            <person name="Liu M."/>
            <person name="Dettman J."/>
            <person name="Nalam V."/>
            <person name="Broders K.D."/>
        </authorList>
    </citation>
    <scope>NUCLEOTIDE SEQUENCE</scope>
    <source>
        <strain evidence="2">CCC 602</strain>
    </source>
</reference>
<proteinExistence type="predicted"/>
<accession>A0A9P7SYG0</accession>
<gene>
    <name evidence="2" type="ORF">E4U43_001203</name>
</gene>
<dbReference type="SUPFAM" id="SSF51695">
    <property type="entry name" value="PLC-like phosphodiesterases"/>
    <property type="match status" value="1"/>
</dbReference>
<dbReference type="Gene3D" id="3.20.20.190">
    <property type="entry name" value="Phosphatidylinositol (PI) phosphodiesterase"/>
    <property type="match status" value="1"/>
</dbReference>
<dbReference type="Pfam" id="PF26146">
    <property type="entry name" value="PI-PLC_X"/>
    <property type="match status" value="1"/>
</dbReference>
<feature type="region of interest" description="Disordered" evidence="1">
    <location>
        <begin position="1"/>
        <end position="26"/>
    </location>
</feature>